<gene>
    <name evidence="1" type="ORF">Tco_0890436</name>
</gene>
<dbReference type="EMBL" id="BQNB010013809">
    <property type="protein sequence ID" value="GJT20499.1"/>
    <property type="molecule type" value="Genomic_DNA"/>
</dbReference>
<protein>
    <submittedName>
        <fullName evidence="1">Uncharacterized protein</fullName>
    </submittedName>
</protein>
<evidence type="ECO:0000313" key="2">
    <source>
        <dbReference type="Proteomes" id="UP001151760"/>
    </source>
</evidence>
<accession>A0ABQ5C5Z3</accession>
<sequence>MGCPPYPFDSSSRIKANRYGLIVDPWCSLTSTRNKSVFPLEVLTWVSLSLLILLHKASNKVYCLDRRSSEHKTKLVLRHRSLSLQPSLDHSLSKLHGVTKKLDTPIVAANLRITFIFEDMYDATVSPLFRHLRAYKDLVEEASKPENTLVP</sequence>
<keyword evidence="2" id="KW-1185">Reference proteome</keyword>
<proteinExistence type="predicted"/>
<comment type="caution">
    <text evidence="1">The sequence shown here is derived from an EMBL/GenBank/DDBJ whole genome shotgun (WGS) entry which is preliminary data.</text>
</comment>
<reference evidence="1" key="1">
    <citation type="journal article" date="2022" name="Int. J. Mol. Sci.">
        <title>Draft Genome of Tanacetum Coccineum: Genomic Comparison of Closely Related Tanacetum-Family Plants.</title>
        <authorList>
            <person name="Yamashiro T."/>
            <person name="Shiraishi A."/>
            <person name="Nakayama K."/>
            <person name="Satake H."/>
        </authorList>
    </citation>
    <scope>NUCLEOTIDE SEQUENCE</scope>
</reference>
<name>A0ABQ5C5Z3_9ASTR</name>
<organism evidence="1 2">
    <name type="scientific">Tanacetum coccineum</name>
    <dbReference type="NCBI Taxonomy" id="301880"/>
    <lineage>
        <taxon>Eukaryota</taxon>
        <taxon>Viridiplantae</taxon>
        <taxon>Streptophyta</taxon>
        <taxon>Embryophyta</taxon>
        <taxon>Tracheophyta</taxon>
        <taxon>Spermatophyta</taxon>
        <taxon>Magnoliopsida</taxon>
        <taxon>eudicotyledons</taxon>
        <taxon>Gunneridae</taxon>
        <taxon>Pentapetalae</taxon>
        <taxon>asterids</taxon>
        <taxon>campanulids</taxon>
        <taxon>Asterales</taxon>
        <taxon>Asteraceae</taxon>
        <taxon>Asteroideae</taxon>
        <taxon>Anthemideae</taxon>
        <taxon>Anthemidinae</taxon>
        <taxon>Tanacetum</taxon>
    </lineage>
</organism>
<dbReference type="Proteomes" id="UP001151760">
    <property type="component" value="Unassembled WGS sequence"/>
</dbReference>
<reference evidence="1" key="2">
    <citation type="submission" date="2022-01" db="EMBL/GenBank/DDBJ databases">
        <authorList>
            <person name="Yamashiro T."/>
            <person name="Shiraishi A."/>
            <person name="Satake H."/>
            <person name="Nakayama K."/>
        </authorList>
    </citation>
    <scope>NUCLEOTIDE SEQUENCE</scope>
</reference>
<evidence type="ECO:0000313" key="1">
    <source>
        <dbReference type="EMBL" id="GJT20499.1"/>
    </source>
</evidence>